<dbReference type="CDD" id="cd14852">
    <property type="entry name" value="LD-carboxypeptidase"/>
    <property type="match status" value="1"/>
</dbReference>
<dbReference type="InterPro" id="IPR009045">
    <property type="entry name" value="Zn_M74/Hedgehog-like"/>
</dbReference>
<keyword evidence="1" id="KW-0732">Signal</keyword>
<comment type="caution">
    <text evidence="3">The sequence shown here is derived from an EMBL/GenBank/DDBJ whole genome shotgun (WGS) entry which is preliminary data.</text>
</comment>
<organism evidence="3 4">
    <name type="scientific">Candidatus Allofournierella pullistercoris</name>
    <dbReference type="NCBI Taxonomy" id="2838597"/>
    <lineage>
        <taxon>Bacteria</taxon>
        <taxon>Bacillati</taxon>
        <taxon>Bacillota</taxon>
        <taxon>Clostridia</taxon>
        <taxon>Eubacteriales</taxon>
        <taxon>Oscillospiraceae</taxon>
        <taxon>Allofournierella</taxon>
    </lineage>
</organism>
<reference evidence="3" key="2">
    <citation type="submission" date="2021-04" db="EMBL/GenBank/DDBJ databases">
        <authorList>
            <person name="Gilroy R."/>
        </authorList>
    </citation>
    <scope>NUCLEOTIDE SEQUENCE</scope>
    <source>
        <strain evidence="3">B5_2728</strain>
    </source>
</reference>
<evidence type="ECO:0000259" key="2">
    <source>
        <dbReference type="Pfam" id="PF02557"/>
    </source>
</evidence>
<proteinExistence type="predicted"/>
<dbReference type="InterPro" id="IPR058193">
    <property type="entry name" value="VanY/YodJ_core_dom"/>
</dbReference>
<evidence type="ECO:0000313" key="4">
    <source>
        <dbReference type="Proteomes" id="UP000713596"/>
    </source>
</evidence>
<dbReference type="PANTHER" id="PTHR34385:SF1">
    <property type="entry name" value="PEPTIDOGLYCAN L-ALANYL-D-GLUTAMATE ENDOPEPTIDASE CWLK"/>
    <property type="match status" value="1"/>
</dbReference>
<dbReference type="AlphaFoldDB" id="A0A948T1V7"/>
<name>A0A948T1V7_9FIRM</name>
<dbReference type="GO" id="GO:0006508">
    <property type="term" value="P:proteolysis"/>
    <property type="evidence" value="ECO:0007669"/>
    <property type="project" value="InterPro"/>
</dbReference>
<feature type="chain" id="PRO_5038711352" evidence="1">
    <location>
        <begin position="22"/>
        <end position="230"/>
    </location>
</feature>
<evidence type="ECO:0000256" key="1">
    <source>
        <dbReference type="SAM" id="SignalP"/>
    </source>
</evidence>
<dbReference type="InterPro" id="IPR003709">
    <property type="entry name" value="VanY-like_core_dom"/>
</dbReference>
<dbReference type="PANTHER" id="PTHR34385">
    <property type="entry name" value="D-ALANYL-D-ALANINE CARBOXYPEPTIDASE"/>
    <property type="match status" value="1"/>
</dbReference>
<accession>A0A948T1V7</accession>
<dbReference type="EMBL" id="JAHLFP010000026">
    <property type="protein sequence ID" value="MBU3805948.1"/>
    <property type="molecule type" value="Genomic_DNA"/>
</dbReference>
<feature type="domain" description="D-alanyl-D-alanine carboxypeptidase-like core" evidence="2">
    <location>
        <begin position="71"/>
        <end position="210"/>
    </location>
</feature>
<dbReference type="Pfam" id="PF02557">
    <property type="entry name" value="VanY"/>
    <property type="match status" value="1"/>
</dbReference>
<evidence type="ECO:0000313" key="3">
    <source>
        <dbReference type="EMBL" id="MBU3805948.1"/>
    </source>
</evidence>
<dbReference type="GO" id="GO:0008233">
    <property type="term" value="F:peptidase activity"/>
    <property type="evidence" value="ECO:0007669"/>
    <property type="project" value="InterPro"/>
</dbReference>
<dbReference type="InterPro" id="IPR052179">
    <property type="entry name" value="DD-CPase-like"/>
</dbReference>
<sequence>MKSLCRILLALTLCLGVGCQANSTPSPQPQTAPAAASQQEDWALRLVNATHPLPEDFTVETTSIPGYDNREFDSRAAQQLCQMLQAAEEDGHPLYLVSAYRSVQRQTALFERKTQFFKNQGMDTEAAQERASQVVARPGTSEHNLGLAVDLVSSDWYQNHSDLTTEFESTPAFAWLEANAARFGFVLRYQKGKESITGVEYEPWHYRYVGVTAATEMQKQQLVLEEYLSL</sequence>
<feature type="signal peptide" evidence="1">
    <location>
        <begin position="1"/>
        <end position="21"/>
    </location>
</feature>
<dbReference type="Gene3D" id="3.30.1380.10">
    <property type="match status" value="1"/>
</dbReference>
<reference evidence="3" key="1">
    <citation type="journal article" date="2021" name="PeerJ">
        <title>Extensive microbial diversity within the chicken gut microbiome revealed by metagenomics and culture.</title>
        <authorList>
            <person name="Gilroy R."/>
            <person name="Ravi A."/>
            <person name="Getino M."/>
            <person name="Pursley I."/>
            <person name="Horton D.L."/>
            <person name="Alikhan N.F."/>
            <person name="Baker D."/>
            <person name="Gharbi K."/>
            <person name="Hall N."/>
            <person name="Watson M."/>
            <person name="Adriaenssens E.M."/>
            <person name="Foster-Nyarko E."/>
            <person name="Jarju S."/>
            <person name="Secka A."/>
            <person name="Antonio M."/>
            <person name="Oren A."/>
            <person name="Chaudhuri R.R."/>
            <person name="La Ragione R."/>
            <person name="Hildebrand F."/>
            <person name="Pallen M.J."/>
        </authorList>
    </citation>
    <scope>NUCLEOTIDE SEQUENCE</scope>
    <source>
        <strain evidence="3">B5_2728</strain>
    </source>
</reference>
<dbReference type="Proteomes" id="UP000713596">
    <property type="component" value="Unassembled WGS sequence"/>
</dbReference>
<dbReference type="SUPFAM" id="SSF55166">
    <property type="entry name" value="Hedgehog/DD-peptidase"/>
    <property type="match status" value="1"/>
</dbReference>
<gene>
    <name evidence="3" type="ORF">H9882_03540</name>
</gene>
<dbReference type="PROSITE" id="PS51257">
    <property type="entry name" value="PROKAR_LIPOPROTEIN"/>
    <property type="match status" value="1"/>
</dbReference>
<protein>
    <submittedName>
        <fullName evidence="3">M15 family metallopeptidase</fullName>
    </submittedName>
</protein>